<name>A0A2S7WXA6_9FLAO</name>
<dbReference type="AlphaFoldDB" id="A0A2S7WXA6"/>
<proteinExistence type="predicted"/>
<accession>A0A2S7WXA6</accession>
<keyword evidence="2" id="KW-1185">Reference proteome</keyword>
<dbReference type="Proteomes" id="UP000239068">
    <property type="component" value="Unassembled WGS sequence"/>
</dbReference>
<evidence type="ECO:0000313" key="2">
    <source>
        <dbReference type="Proteomes" id="UP000239068"/>
    </source>
</evidence>
<protein>
    <submittedName>
        <fullName evidence="1">Uncharacterized protein</fullName>
    </submittedName>
</protein>
<gene>
    <name evidence="1" type="ORF">BTO16_06465</name>
</gene>
<sequence length="304" mass="35675">MKKDIFLILFLLFFTKTFCFQRTLYVDNFNSILGSENKENKLLSFAKENKFNTLILYQLNKVDKQYSLIDPKKNNILAAFISKAKTKYNMTHIGASGESANFFTSRIDIYNKTRNKSEEKFDIYNLEYEYWSKKASGIDGYYCINYLEENKVPCTRQGSFNYFLDNLKKLKSLAKKQKHDVKVDAYVGYYTQNEIAEINKYCDRLIIQAHGKSPELCFTSAKKNLENLYNTNSNIKASIVFSTNMDKLGYWLKFDSLDNGENKFFNTMNNFNVNLKKKLNLDGFSYHSYSILEKSISYYSYNKN</sequence>
<organism evidence="1 2">
    <name type="scientific">Polaribacter glomeratus</name>
    <dbReference type="NCBI Taxonomy" id="102"/>
    <lineage>
        <taxon>Bacteria</taxon>
        <taxon>Pseudomonadati</taxon>
        <taxon>Bacteroidota</taxon>
        <taxon>Flavobacteriia</taxon>
        <taxon>Flavobacteriales</taxon>
        <taxon>Flavobacteriaceae</taxon>
    </lineage>
</organism>
<dbReference type="EMBL" id="MSCM01000001">
    <property type="protein sequence ID" value="PQJ82240.1"/>
    <property type="molecule type" value="Genomic_DNA"/>
</dbReference>
<evidence type="ECO:0000313" key="1">
    <source>
        <dbReference type="EMBL" id="PQJ82240.1"/>
    </source>
</evidence>
<reference evidence="1 2" key="1">
    <citation type="submission" date="2016-12" db="EMBL/GenBank/DDBJ databases">
        <title>Trade-off between light-utilization and light-protection in marine flavobacteria.</title>
        <authorList>
            <person name="Kumagai Y."/>
            <person name="Yoshizawa S."/>
            <person name="Kogure K."/>
            <person name="Iwasaki W."/>
        </authorList>
    </citation>
    <scope>NUCLEOTIDE SEQUENCE [LARGE SCALE GENOMIC DNA]</scope>
    <source>
        <strain evidence="1 2">ATCC 43844</strain>
    </source>
</reference>
<comment type="caution">
    <text evidence="1">The sequence shown here is derived from an EMBL/GenBank/DDBJ whole genome shotgun (WGS) entry which is preliminary data.</text>
</comment>